<accession>A0A9P1H7H5</accession>
<dbReference type="Proteomes" id="UP000838763">
    <property type="component" value="Unassembled WGS sequence"/>
</dbReference>
<dbReference type="SUPFAM" id="SSF51322">
    <property type="entry name" value="Cyanovirin-N"/>
    <property type="match status" value="1"/>
</dbReference>
<comment type="caution">
    <text evidence="3">The sequence shown here is derived from an EMBL/GenBank/DDBJ whole genome shotgun (WGS) entry which is preliminary data.</text>
</comment>
<dbReference type="EMBL" id="CALLCH030000015">
    <property type="protein sequence ID" value="CAI4216689.1"/>
    <property type="molecule type" value="Genomic_DNA"/>
</dbReference>
<dbReference type="PROSITE" id="PS51257">
    <property type="entry name" value="PROKAR_LIPOPROTEIN"/>
    <property type="match status" value="1"/>
</dbReference>
<feature type="domain" description="Cyanovirin-N" evidence="2">
    <location>
        <begin position="22"/>
        <end position="146"/>
    </location>
</feature>
<dbReference type="Pfam" id="PF08881">
    <property type="entry name" value="CVNH"/>
    <property type="match status" value="1"/>
</dbReference>
<evidence type="ECO:0000256" key="1">
    <source>
        <dbReference type="SAM" id="SignalP"/>
    </source>
</evidence>
<dbReference type="InterPro" id="IPR036673">
    <property type="entry name" value="Cyanovirin-N_sf"/>
</dbReference>
<organism evidence="3 4">
    <name type="scientific">Parascedosporium putredinis</name>
    <dbReference type="NCBI Taxonomy" id="1442378"/>
    <lineage>
        <taxon>Eukaryota</taxon>
        <taxon>Fungi</taxon>
        <taxon>Dikarya</taxon>
        <taxon>Ascomycota</taxon>
        <taxon>Pezizomycotina</taxon>
        <taxon>Sordariomycetes</taxon>
        <taxon>Hypocreomycetidae</taxon>
        <taxon>Microascales</taxon>
        <taxon>Microascaceae</taxon>
        <taxon>Parascedosporium</taxon>
    </lineage>
</organism>
<keyword evidence="4" id="KW-1185">Reference proteome</keyword>
<dbReference type="SMART" id="SM01111">
    <property type="entry name" value="CVNH"/>
    <property type="match status" value="1"/>
</dbReference>
<evidence type="ECO:0000313" key="3">
    <source>
        <dbReference type="EMBL" id="CAI4216689.1"/>
    </source>
</evidence>
<evidence type="ECO:0000313" key="4">
    <source>
        <dbReference type="Proteomes" id="UP000838763"/>
    </source>
</evidence>
<dbReference type="InterPro" id="IPR011058">
    <property type="entry name" value="Cyanovirin-N"/>
</dbReference>
<dbReference type="Gene3D" id="2.30.60.10">
    <property type="entry name" value="Cyanovirin-N"/>
    <property type="match status" value="1"/>
</dbReference>
<reference evidence="3" key="1">
    <citation type="submission" date="2022-11" db="EMBL/GenBank/DDBJ databases">
        <authorList>
            <person name="Scott C."/>
            <person name="Bruce N."/>
        </authorList>
    </citation>
    <scope>NUCLEOTIDE SEQUENCE</scope>
</reference>
<keyword evidence="1" id="KW-0732">Signal</keyword>
<gene>
    <name evidence="3" type="ORF">PPNO1_LOCUS6338</name>
</gene>
<name>A0A9P1H7H5_9PEZI</name>
<feature type="signal peptide" evidence="1">
    <location>
        <begin position="1"/>
        <end position="20"/>
    </location>
</feature>
<proteinExistence type="predicted"/>
<protein>
    <recommendedName>
        <fullName evidence="2">Cyanovirin-N domain-containing protein</fullName>
    </recommendedName>
</protein>
<feature type="chain" id="PRO_5040197071" description="Cyanovirin-N domain-containing protein" evidence="1">
    <location>
        <begin position="21"/>
        <end position="156"/>
    </location>
</feature>
<dbReference type="OrthoDB" id="2441380at2759"/>
<dbReference type="AlphaFoldDB" id="A0A9P1H7H5"/>
<sequence length="156" mass="16451">MKLLAVIVGGVALFSEVASCQGFFASCKSNWYVERGTSIMYAECSNEDGDFVESRLDLNKCIANDNGALSGRERGNFYNACRSCLPDTLLPVAGEDVGSGGLVPSLPPQTSILTCACSQKDATEVLNSDVDLDAFIGSDADGILNCFGQSGEEVDE</sequence>
<evidence type="ECO:0000259" key="2">
    <source>
        <dbReference type="SMART" id="SM01111"/>
    </source>
</evidence>